<dbReference type="InterPro" id="IPR029044">
    <property type="entry name" value="Nucleotide-diphossugar_trans"/>
</dbReference>
<name>A0ABT2BFS1_9BURK</name>
<dbReference type="Proteomes" id="UP001205861">
    <property type="component" value="Unassembled WGS sequence"/>
</dbReference>
<dbReference type="EMBL" id="JANUGV010000001">
    <property type="protein sequence ID" value="MCS0606768.1"/>
    <property type="molecule type" value="Genomic_DNA"/>
</dbReference>
<keyword evidence="3" id="KW-1185">Reference proteome</keyword>
<organism evidence="2 3">
    <name type="scientific">Massilia solisilvae</name>
    <dbReference type="NCBI Taxonomy" id="1811225"/>
    <lineage>
        <taxon>Bacteria</taxon>
        <taxon>Pseudomonadati</taxon>
        <taxon>Pseudomonadota</taxon>
        <taxon>Betaproteobacteria</taxon>
        <taxon>Burkholderiales</taxon>
        <taxon>Oxalobacteraceae</taxon>
        <taxon>Telluria group</taxon>
        <taxon>Massilia</taxon>
    </lineage>
</organism>
<dbReference type="PANTHER" id="PTHR43685">
    <property type="entry name" value="GLYCOSYLTRANSFERASE"/>
    <property type="match status" value="1"/>
</dbReference>
<dbReference type="PANTHER" id="PTHR43685:SF2">
    <property type="entry name" value="GLYCOSYLTRANSFERASE 2-LIKE DOMAIN-CONTAINING PROTEIN"/>
    <property type="match status" value="1"/>
</dbReference>
<gene>
    <name evidence="2" type="ORF">NX773_01140</name>
</gene>
<evidence type="ECO:0000313" key="3">
    <source>
        <dbReference type="Proteomes" id="UP001205861"/>
    </source>
</evidence>
<comment type="caution">
    <text evidence="2">The sequence shown here is derived from an EMBL/GenBank/DDBJ whole genome shotgun (WGS) entry which is preliminary data.</text>
</comment>
<dbReference type="Pfam" id="PF00535">
    <property type="entry name" value="Glycos_transf_2"/>
    <property type="match status" value="1"/>
</dbReference>
<dbReference type="InterPro" id="IPR001173">
    <property type="entry name" value="Glyco_trans_2-like"/>
</dbReference>
<dbReference type="Gene3D" id="3.90.550.10">
    <property type="entry name" value="Spore Coat Polysaccharide Biosynthesis Protein SpsA, Chain A"/>
    <property type="match status" value="1"/>
</dbReference>
<sequence length="356" mass="39275">MPATPELSIVVPAYNAAPFIESCLAPVLRQMTPAHELVVIDDGSRDDTAALVEGLAPQYPGARLRVVRQPNQGIAGARNRGLLEAAGDYLLFLDADDILLPGLLADVGAVIAAHAPDVIVFDFNMWRPDNPRKSYPVTMGHAPDALTCEREAILSTYFTDRHTYVWAHVFRRTIYAQQAQPVFPPGRSYEDVAALAGLLADCRSLYRLARPGVDYRQHPASLKNAVSPAWCEDYVLALRHVKHLFEQRSASPALRMQIDICACHFFIGMIKASFQLSWREGTAARAHAGRLFADALFHPVEQVLDTMERGTLPSRDRKADRAAALQARKALSGSVAFSLGKTLSRRLKQWQRALAA</sequence>
<dbReference type="CDD" id="cd00761">
    <property type="entry name" value="Glyco_tranf_GTA_type"/>
    <property type="match status" value="1"/>
</dbReference>
<dbReference type="InterPro" id="IPR050834">
    <property type="entry name" value="Glycosyltransf_2"/>
</dbReference>
<feature type="domain" description="Glycosyltransferase 2-like" evidence="1">
    <location>
        <begin position="8"/>
        <end position="138"/>
    </location>
</feature>
<evidence type="ECO:0000313" key="2">
    <source>
        <dbReference type="EMBL" id="MCS0606768.1"/>
    </source>
</evidence>
<protein>
    <submittedName>
        <fullName evidence="2">Glycosyltransferase family 2 protein</fullName>
    </submittedName>
</protein>
<dbReference type="RefSeq" id="WP_258854569.1">
    <property type="nucleotide sequence ID" value="NZ_JANUGV010000001.1"/>
</dbReference>
<dbReference type="SUPFAM" id="SSF53448">
    <property type="entry name" value="Nucleotide-diphospho-sugar transferases"/>
    <property type="match status" value="1"/>
</dbReference>
<reference evidence="2 3" key="1">
    <citation type="submission" date="2022-08" db="EMBL/GenBank/DDBJ databases">
        <title>Reclassification of Massilia species as members of the genera Telluria, Duganella, Pseudoduganella, Mokoshia gen. nov. and Zemynaea gen. nov. using orthogonal and non-orthogonal genome-based approaches.</title>
        <authorList>
            <person name="Bowman J.P."/>
        </authorList>
    </citation>
    <scope>NUCLEOTIDE SEQUENCE [LARGE SCALE GENOMIC DNA]</scope>
    <source>
        <strain evidence="2 3">JCM 31607</strain>
    </source>
</reference>
<evidence type="ECO:0000259" key="1">
    <source>
        <dbReference type="Pfam" id="PF00535"/>
    </source>
</evidence>
<accession>A0ABT2BFS1</accession>
<proteinExistence type="predicted"/>